<dbReference type="Proteomes" id="UP000002899">
    <property type="component" value="Chromosome II"/>
</dbReference>
<protein>
    <submittedName>
        <fullName evidence="3">Uncharacterized protein</fullName>
    </submittedName>
</protein>
<dbReference type="KEGG" id="bmic:BMR1_02g01795"/>
<feature type="region of interest" description="Disordered" evidence="1">
    <location>
        <begin position="85"/>
        <end position="109"/>
    </location>
</feature>
<dbReference type="RefSeq" id="XP_012648125.1">
    <property type="nucleotide sequence ID" value="XM_012792671.1"/>
</dbReference>
<evidence type="ECO:0000256" key="1">
    <source>
        <dbReference type="SAM" id="MobiDB-lite"/>
    </source>
</evidence>
<feature type="transmembrane region" description="Helical" evidence="2">
    <location>
        <begin position="154"/>
        <end position="175"/>
    </location>
</feature>
<dbReference type="GeneID" id="24424142"/>
<keyword evidence="2" id="KW-0812">Transmembrane</keyword>
<dbReference type="AlphaFoldDB" id="I7IGA4"/>
<gene>
    <name evidence="3" type="ORF">BMR1_02g01795</name>
</gene>
<evidence type="ECO:0000313" key="4">
    <source>
        <dbReference type="Proteomes" id="UP000002899"/>
    </source>
</evidence>
<reference evidence="3 4" key="2">
    <citation type="journal article" date="2013" name="PLoS ONE">
        <title>Whole genome mapping and re-organization of the nuclear and mitochondrial genomes of Babesia microti isolates.</title>
        <authorList>
            <person name="Cornillot E."/>
            <person name="Dassouli A."/>
            <person name="Garg A."/>
            <person name="Pachikara N."/>
            <person name="Randazzo S."/>
            <person name="Depoix D."/>
            <person name="Carcy B."/>
            <person name="Delbecq S."/>
            <person name="Frutos R."/>
            <person name="Silva J.C."/>
            <person name="Sutton R."/>
            <person name="Krause P.J."/>
            <person name="Mamoun C.B."/>
        </authorList>
    </citation>
    <scope>NUCLEOTIDE SEQUENCE [LARGE SCALE GENOMIC DNA]</scope>
    <source>
        <strain evidence="3 4">RI</strain>
    </source>
</reference>
<proteinExistence type="predicted"/>
<dbReference type="EMBL" id="FO082872">
    <property type="protein sequence ID" value="CCF73516.1"/>
    <property type="molecule type" value="Genomic_DNA"/>
</dbReference>
<keyword evidence="2" id="KW-1133">Transmembrane helix</keyword>
<keyword evidence="2" id="KW-0472">Membrane</keyword>
<evidence type="ECO:0000313" key="3">
    <source>
        <dbReference type="EMBL" id="CCF73516.1"/>
    </source>
</evidence>
<keyword evidence="4" id="KW-1185">Reference proteome</keyword>
<accession>I7IGA4</accession>
<feature type="compositionally biased region" description="Basic residues" evidence="1">
    <location>
        <begin position="93"/>
        <end position="109"/>
    </location>
</feature>
<dbReference type="VEuPathDB" id="PiroplasmaDB:BMR1_02g01795"/>
<name>I7IGA4_BABMR</name>
<reference evidence="3 4" key="1">
    <citation type="journal article" date="2012" name="Nucleic Acids Res.">
        <title>Sequencing of the smallest Apicomplexan genome from the human pathogen Babesia microti.</title>
        <authorList>
            <person name="Cornillot E."/>
            <person name="Hadj-Kaddour K."/>
            <person name="Dassouli A."/>
            <person name="Noel B."/>
            <person name="Ranwez V."/>
            <person name="Vacherie B."/>
            <person name="Augagneur Y."/>
            <person name="Bres V."/>
            <person name="Duclos A."/>
            <person name="Randazzo S."/>
            <person name="Carcy B."/>
            <person name="Debierre-Grockiego F."/>
            <person name="Delbecq S."/>
            <person name="Moubri-Menage K."/>
            <person name="Shams-Eldin H."/>
            <person name="Usmani-Brown S."/>
            <person name="Bringaud F."/>
            <person name="Wincker P."/>
            <person name="Vivares C.P."/>
            <person name="Schwarz R.T."/>
            <person name="Schetters T.P."/>
            <person name="Krause P.J."/>
            <person name="Gorenflot A."/>
            <person name="Berry V."/>
            <person name="Barbe V."/>
            <person name="Ben Mamoun C."/>
        </authorList>
    </citation>
    <scope>NUCLEOTIDE SEQUENCE [LARGE SCALE GENOMIC DNA]</scope>
    <source>
        <strain evidence="3 4">RI</strain>
    </source>
</reference>
<evidence type="ECO:0000256" key="2">
    <source>
        <dbReference type="SAM" id="Phobius"/>
    </source>
</evidence>
<sequence length="214" mass="24191">MWENRLTRLATLYLITTTVGILTCDARNPRHTKFHKKHTPITDISPTANNLDDYELITYGNDEGLHDEPGLGSIVTDIEIRTPANFDGTAGNKGRKSKRTDKPVKKAKPVKTRNPVNITEINNANDEDTIDADLDEDLEDDTYTDKPTGFFMKCFYGFCILASIAVVGFLLYFLYTNYFKSWFSKLKNINISRLWKRGAARVEGEDSALLVATE</sequence>
<reference evidence="3 4" key="3">
    <citation type="journal article" date="2016" name="Sci. Rep.">
        <title>Genome-wide diversity and gene expression profiling of Babesia microti isolates identify polymorphic genes that mediate host-pathogen interactions.</title>
        <authorList>
            <person name="Silva J.C."/>
            <person name="Cornillot E."/>
            <person name="McCracken C."/>
            <person name="Usmani-Brown S."/>
            <person name="Dwivedi A."/>
            <person name="Ifeonu O.O."/>
            <person name="Crabtree J."/>
            <person name="Gotia H.T."/>
            <person name="Virji A.Z."/>
            <person name="Reynes C."/>
            <person name="Colinge J."/>
            <person name="Kumar V."/>
            <person name="Lawres L."/>
            <person name="Pazzi J.E."/>
            <person name="Pablo J.V."/>
            <person name="Hung C."/>
            <person name="Brancato J."/>
            <person name="Kumari P."/>
            <person name="Orvis J."/>
            <person name="Tretina K."/>
            <person name="Chibucos M."/>
            <person name="Ott S."/>
            <person name="Sadzewicz L."/>
            <person name="Sengamalay N."/>
            <person name="Shetty A.C."/>
            <person name="Su Q."/>
            <person name="Tallon L."/>
            <person name="Fraser C.M."/>
            <person name="Frutos R."/>
            <person name="Molina D.M."/>
            <person name="Krause P.J."/>
            <person name="Ben Mamoun C."/>
        </authorList>
    </citation>
    <scope>NUCLEOTIDE SEQUENCE [LARGE SCALE GENOMIC DNA]</scope>
    <source>
        <strain evidence="3 4">RI</strain>
    </source>
</reference>
<organism evidence="3 4">
    <name type="scientific">Babesia microti (strain RI)</name>
    <dbReference type="NCBI Taxonomy" id="1133968"/>
    <lineage>
        <taxon>Eukaryota</taxon>
        <taxon>Sar</taxon>
        <taxon>Alveolata</taxon>
        <taxon>Apicomplexa</taxon>
        <taxon>Aconoidasida</taxon>
        <taxon>Piroplasmida</taxon>
        <taxon>Babesiidae</taxon>
        <taxon>Babesia</taxon>
    </lineage>
</organism>